<accession>A0A4Z1STG3</accession>
<dbReference type="EMBL" id="VDLU01000002">
    <property type="protein sequence ID" value="TNJ29216.1"/>
    <property type="molecule type" value="Genomic_DNA"/>
</dbReference>
<organism evidence="4 5">
    <name type="scientific">Giardia muris</name>
    <dbReference type="NCBI Taxonomy" id="5742"/>
    <lineage>
        <taxon>Eukaryota</taxon>
        <taxon>Metamonada</taxon>
        <taxon>Diplomonadida</taxon>
        <taxon>Hexamitidae</taxon>
        <taxon>Giardiinae</taxon>
        <taxon>Giardia</taxon>
    </lineage>
</organism>
<dbReference type="GO" id="GO:0008270">
    <property type="term" value="F:zinc ion binding"/>
    <property type="evidence" value="ECO:0007669"/>
    <property type="project" value="UniProtKB-KW"/>
</dbReference>
<keyword evidence="5" id="KW-1185">Reference proteome</keyword>
<protein>
    <recommendedName>
        <fullName evidence="3">RING-type domain-containing protein</fullName>
    </recommendedName>
</protein>
<reference evidence="4 5" key="1">
    <citation type="submission" date="2019-05" db="EMBL/GenBank/DDBJ databases">
        <title>The compact genome of Giardia muris reveals important steps in the evolution of intestinal protozoan parasites.</title>
        <authorList>
            <person name="Xu F."/>
            <person name="Jimenez-Gonzalez A."/>
            <person name="Einarsson E."/>
            <person name="Astvaldsson A."/>
            <person name="Peirasmaki D."/>
            <person name="Eckmann L."/>
            <person name="Andersson J.O."/>
            <person name="Svard S.G."/>
            <person name="Jerlstrom-Hultqvist J."/>
        </authorList>
    </citation>
    <scope>NUCLEOTIDE SEQUENCE [LARGE SCALE GENOMIC DNA]</scope>
    <source>
        <strain evidence="4 5">Roberts-Thomson</strain>
    </source>
</reference>
<evidence type="ECO:0000256" key="2">
    <source>
        <dbReference type="SAM" id="MobiDB-lite"/>
    </source>
</evidence>
<dbReference type="Proteomes" id="UP000315496">
    <property type="component" value="Chromosome 2"/>
</dbReference>
<sequence length="868" mass="96332">MASSFVEITFDQIFRLYEPLFHSYGFFTRAVQGLYQRIYQCFDFPALDTIEDSLRLKSALVQLAYAAEEDPAFAVTAFLPINKLGDLPRIHPIGLTILPRSYEDEPTFDHGEVSDIEWHVRCKCCLQLREQACQLVPCKCTLCRPCLENLIRQSKSPHCPLCSNRSPITLAVPDQATVCAFAPFKFACFFSPENCKEVPELAFLTKYALGERNGRMFSSGILQAPSTRSGSIVPTSAESVQSFIVSNSSLAGWDCPQHQPRRDRAYRRLAQTVRKVRDALSHADLFTCTFVGTYSGVLEHLRVCPCHKKYRLLFAKKPLFGIRDSVSYDNESGTGPMADLNSLIPKTLDSADRLSRIAGFNATSYANIVGSALRGIIDDCQGGTMELPLPLSSFTNEQLKCSPNASQIVRSESTSPSRVSGQGDHKDFTLTSTITRQPCVSVDLPSIDEACDYQNTITSDVESSNPSQYPKLFTATDAPPDPSRISLGYDINHPPLKTQNESMEIVVPGEFSLSAKPRKPSTRPSTYQPLDQRFNLKPSSMTNSPIRFPPNAALGAPVEYSDHSAGAFHGHLHGGLNILHNIGLNQSPVLDTSAPDLDESDRQGITQQKNTELVQLRTLLTENRPSSRQATPQSSTCLPDLALHDMLASSIRQSQLLSRSQVYMEPQASLQESQVSNASSIHSLVPGMKLCRSELLAPNGSLLRSGIDVHGSTVLGAAPIGMNLSQISEPAKELTRLRALLQKQSDYSAVKRQVLELEDSLVRKDRECDELRSLLNDARAYGEEMARLLYQRDMEIDNMKEVLVAHEIDVERRIQEALHAKQKELDSYRHLVVISSRKSDVAELLEERTREVTALKALLHKQRAPLHG</sequence>
<dbReference type="InterPro" id="IPR001841">
    <property type="entry name" value="Znf_RING"/>
</dbReference>
<gene>
    <name evidence="4" type="ORF">GMRT_11959</name>
</gene>
<evidence type="ECO:0000259" key="3">
    <source>
        <dbReference type="PROSITE" id="PS50089"/>
    </source>
</evidence>
<dbReference type="Gene3D" id="3.30.40.10">
    <property type="entry name" value="Zinc/RING finger domain, C3HC4 (zinc finger)"/>
    <property type="match status" value="1"/>
</dbReference>
<keyword evidence="1" id="KW-0863">Zinc-finger</keyword>
<proteinExistence type="predicted"/>
<dbReference type="InterPro" id="IPR013083">
    <property type="entry name" value="Znf_RING/FYVE/PHD"/>
</dbReference>
<feature type="region of interest" description="Disordered" evidence="2">
    <location>
        <begin position="405"/>
        <end position="425"/>
    </location>
</feature>
<dbReference type="OrthoDB" id="10253431at2759"/>
<keyword evidence="1" id="KW-0862">Zinc</keyword>
<evidence type="ECO:0000256" key="1">
    <source>
        <dbReference type="PROSITE-ProRule" id="PRU00175"/>
    </source>
</evidence>
<comment type="caution">
    <text evidence="4">The sequence shown here is derived from an EMBL/GenBank/DDBJ whole genome shotgun (WGS) entry which is preliminary data.</text>
</comment>
<evidence type="ECO:0000313" key="4">
    <source>
        <dbReference type="EMBL" id="TNJ29216.1"/>
    </source>
</evidence>
<dbReference type="AlphaFoldDB" id="A0A4Z1STG3"/>
<name>A0A4Z1STG3_GIAMU</name>
<keyword evidence="1" id="KW-0479">Metal-binding</keyword>
<feature type="compositionally biased region" description="Polar residues" evidence="2">
    <location>
        <begin position="405"/>
        <end position="420"/>
    </location>
</feature>
<evidence type="ECO:0000313" key="5">
    <source>
        <dbReference type="Proteomes" id="UP000315496"/>
    </source>
</evidence>
<dbReference type="PROSITE" id="PS50089">
    <property type="entry name" value="ZF_RING_2"/>
    <property type="match status" value="1"/>
</dbReference>
<feature type="domain" description="RING-type" evidence="3">
    <location>
        <begin position="122"/>
        <end position="163"/>
    </location>
</feature>
<dbReference type="CDD" id="cd16449">
    <property type="entry name" value="RING-HC"/>
    <property type="match status" value="1"/>
</dbReference>
<dbReference type="VEuPathDB" id="GiardiaDB:GMRT_11959"/>